<organism evidence="3">
    <name type="scientific">Leptosphaeria maculans (strain JN3 / isolate v23.1.3 / race Av1-4-5-6-7-8)</name>
    <name type="common">Blackleg fungus</name>
    <name type="synonym">Phoma lingam</name>
    <dbReference type="NCBI Taxonomy" id="985895"/>
    <lineage>
        <taxon>Eukaryota</taxon>
        <taxon>Fungi</taxon>
        <taxon>Dikarya</taxon>
        <taxon>Ascomycota</taxon>
        <taxon>Pezizomycotina</taxon>
        <taxon>Dothideomycetes</taxon>
        <taxon>Pleosporomycetidae</taxon>
        <taxon>Pleosporales</taxon>
        <taxon>Pleosporineae</taxon>
        <taxon>Leptosphaeriaceae</taxon>
        <taxon>Plenodomus</taxon>
        <taxon>Plenodomus lingam/Leptosphaeria maculans species complex</taxon>
    </lineage>
</organism>
<keyword evidence="1" id="KW-0472">Membrane</keyword>
<keyword evidence="3" id="KW-1185">Reference proteome</keyword>
<dbReference type="InParanoid" id="E5A873"/>
<evidence type="ECO:0000313" key="3">
    <source>
        <dbReference type="Proteomes" id="UP000002668"/>
    </source>
</evidence>
<name>E5A873_LEPMJ</name>
<gene>
    <name evidence="2" type="ORF">LEMA_P074070.1</name>
</gene>
<dbReference type="AlphaFoldDB" id="E5A873"/>
<dbReference type="Proteomes" id="UP000002668">
    <property type="component" value="Genome"/>
</dbReference>
<keyword evidence="1" id="KW-1133">Transmembrane helix</keyword>
<evidence type="ECO:0000313" key="2">
    <source>
        <dbReference type="EMBL" id="CBX99818.1"/>
    </source>
</evidence>
<accession>E5A873</accession>
<dbReference type="EMBL" id="FP929137">
    <property type="protein sequence ID" value="CBX99818.1"/>
    <property type="molecule type" value="Genomic_DNA"/>
</dbReference>
<evidence type="ECO:0000256" key="1">
    <source>
        <dbReference type="SAM" id="Phobius"/>
    </source>
</evidence>
<sequence length="61" mass="6827">MGQRLVLFKVILAVQCPVTVAVLVMARRASRYRCLPVAAPCFGEKPPPPILIRFTVDHSFF</sequence>
<protein>
    <submittedName>
        <fullName evidence="2">Predicted protein</fullName>
    </submittedName>
</protein>
<reference evidence="3" key="1">
    <citation type="journal article" date="2011" name="Nat. Commun.">
        <title>Effector diversification within compartments of the Leptosphaeria maculans genome affected by Repeat-Induced Point mutations.</title>
        <authorList>
            <person name="Rouxel T."/>
            <person name="Grandaubert J."/>
            <person name="Hane J.K."/>
            <person name="Hoede C."/>
            <person name="van de Wouw A.P."/>
            <person name="Couloux A."/>
            <person name="Dominguez V."/>
            <person name="Anthouard V."/>
            <person name="Bally P."/>
            <person name="Bourras S."/>
            <person name="Cozijnsen A.J."/>
            <person name="Ciuffetti L.M."/>
            <person name="Degrave A."/>
            <person name="Dilmaghani A."/>
            <person name="Duret L."/>
            <person name="Fudal I."/>
            <person name="Goodwin S.B."/>
            <person name="Gout L."/>
            <person name="Glaser N."/>
            <person name="Linglin J."/>
            <person name="Kema G.H.J."/>
            <person name="Lapalu N."/>
            <person name="Lawrence C.B."/>
            <person name="May K."/>
            <person name="Meyer M."/>
            <person name="Ollivier B."/>
            <person name="Poulain J."/>
            <person name="Schoch C.L."/>
            <person name="Simon A."/>
            <person name="Spatafora J.W."/>
            <person name="Stachowiak A."/>
            <person name="Turgeon B.G."/>
            <person name="Tyler B.M."/>
            <person name="Vincent D."/>
            <person name="Weissenbach J."/>
            <person name="Amselem J."/>
            <person name="Quesneville H."/>
            <person name="Oliver R.P."/>
            <person name="Wincker P."/>
            <person name="Balesdent M.-H."/>
            <person name="Howlett B.J."/>
        </authorList>
    </citation>
    <scope>NUCLEOTIDE SEQUENCE [LARGE SCALE GENOMIC DNA]</scope>
    <source>
        <strain evidence="3">JN3 / isolate v23.1.3 / race Av1-4-5-6-7-8</strain>
    </source>
</reference>
<keyword evidence="1" id="KW-0812">Transmembrane</keyword>
<dbReference type="HOGENOM" id="CLU_2923084_0_0_1"/>
<proteinExistence type="predicted"/>
<feature type="transmembrane region" description="Helical" evidence="1">
    <location>
        <begin position="6"/>
        <end position="26"/>
    </location>
</feature>
<dbReference type="VEuPathDB" id="FungiDB:LEMA_P074070.1"/>